<evidence type="ECO:0000313" key="4">
    <source>
        <dbReference type="Proteomes" id="UP000010408"/>
    </source>
</evidence>
<protein>
    <submittedName>
        <fullName evidence="3">Putative glycogen debranching enzyme, type</fullName>
    </submittedName>
</protein>
<dbReference type="PATRIC" id="fig|1127696.3.peg.372"/>
<evidence type="ECO:0000313" key="3">
    <source>
        <dbReference type="EMBL" id="EKY02571.1"/>
    </source>
</evidence>
<dbReference type="RefSeq" id="WP_005468596.1">
    <property type="nucleotide sequence ID" value="NZ_KB291043.1"/>
</dbReference>
<dbReference type="EMBL" id="AMEQ01000013">
    <property type="protein sequence ID" value="EKY02571.1"/>
    <property type="molecule type" value="Genomic_DNA"/>
</dbReference>
<name>L1NGW7_9PORP</name>
<feature type="domain" description="Glycogen debranching enzyme bacterial and archaeal type N-terminal" evidence="2">
    <location>
        <begin position="20"/>
        <end position="241"/>
    </location>
</feature>
<dbReference type="Pfam" id="PF06202">
    <property type="entry name" value="GDE_C"/>
    <property type="match status" value="1"/>
</dbReference>
<dbReference type="InterPro" id="IPR010401">
    <property type="entry name" value="AGL/Gdb1"/>
</dbReference>
<dbReference type="STRING" id="1127696.HMPREF9134_00427"/>
<dbReference type="GO" id="GO:0004134">
    <property type="term" value="F:4-alpha-glucanotransferase activity"/>
    <property type="evidence" value="ECO:0007669"/>
    <property type="project" value="InterPro"/>
</dbReference>
<dbReference type="Proteomes" id="UP000010408">
    <property type="component" value="Unassembled WGS sequence"/>
</dbReference>
<accession>L1NGW7</accession>
<dbReference type="GO" id="GO:0004135">
    <property type="term" value="F:amylo-alpha-1,6-glucosidase activity"/>
    <property type="evidence" value="ECO:0007669"/>
    <property type="project" value="InterPro"/>
</dbReference>
<dbReference type="PANTHER" id="PTHR10569:SF2">
    <property type="entry name" value="GLYCOGEN DEBRANCHING ENZYME"/>
    <property type="match status" value="1"/>
</dbReference>
<organism evidence="3 4">
    <name type="scientific">Porphyromonas catoniae F0037</name>
    <dbReference type="NCBI Taxonomy" id="1127696"/>
    <lineage>
        <taxon>Bacteria</taxon>
        <taxon>Pseudomonadati</taxon>
        <taxon>Bacteroidota</taxon>
        <taxon>Bacteroidia</taxon>
        <taxon>Bacteroidales</taxon>
        <taxon>Porphyromonadaceae</taxon>
        <taxon>Porphyromonas</taxon>
    </lineage>
</organism>
<dbReference type="Pfam" id="PF12439">
    <property type="entry name" value="GDE_N"/>
    <property type="match status" value="1"/>
</dbReference>
<dbReference type="eggNOG" id="COG3408">
    <property type="taxonomic scope" value="Bacteria"/>
</dbReference>
<dbReference type="SUPFAM" id="SSF48208">
    <property type="entry name" value="Six-hairpin glycosidases"/>
    <property type="match status" value="1"/>
</dbReference>
<dbReference type="AlphaFoldDB" id="L1NGW7"/>
<evidence type="ECO:0000259" key="2">
    <source>
        <dbReference type="Pfam" id="PF12439"/>
    </source>
</evidence>
<dbReference type="Gene3D" id="1.50.10.10">
    <property type="match status" value="1"/>
</dbReference>
<dbReference type="InterPro" id="IPR032790">
    <property type="entry name" value="GDE_C"/>
</dbReference>
<dbReference type="HOGENOM" id="CLU_026835_0_0_10"/>
<gene>
    <name evidence="3" type="ORF">HMPREF9134_00427</name>
</gene>
<dbReference type="PANTHER" id="PTHR10569">
    <property type="entry name" value="GLYCOGEN DEBRANCHING ENZYME"/>
    <property type="match status" value="1"/>
</dbReference>
<proteinExistence type="predicted"/>
<dbReference type="InterPro" id="IPR024742">
    <property type="entry name" value="Glycogen_debranch_N"/>
</dbReference>
<sequence length="657" mass="75725">MSYLKFDRRLMANLDESTQREYIRTNRKGAYCCSSIVGCNTRKYHGVLVIPIPSLSPNNHVLLSSLDLTIIQHGVPFNVGIHEYEGDIFSPKGHKYIREYNVDVASSTTYRVGGVVLRKEFIFCHYVNRALLRYTLLEAHSQTTLRLSPFLAFRDVKILTHQNASINEAYQEVKSGVSFCLYEGYPTLHLQLSKEHQYVSAPTWNERIEYIKERERGYEYTEDLYVPGYFDVDIAVGETVYFSAGLDEVAPESLAPLFEEELAMRTPREDFRSCLLNSALQFYYRPDATRGYLLAGYPWFGVRARDLFIALPGCTIYADAPERFYRIMDTVIPDTRAFMNQVGVSKEIQGINEPDVGLWAIWTLQQYAHYAGNEDMVSRYGSFLDELIHYYLRNVHPNLRIDETGLCLIIGDGKPLSWMDAKIGGRAVVRREGYLVEVNALWYNALCFYREVMPSRWDETLDKLLEQVKESFNHVFVNEHGYLFDYISPHTRQDWSVRPNMIFAASLPYSPLSKQLRRSVVEIITRELRTPKGLRSLSPKSDGYQPQCHGTQLQREQAYYNGSVWPWLLGSYFEAYLKLYGQGAISFVERTLIGMEEELQEHGVGTISELFDGNPPFKGRGAISFAMSVGEILRSLKLLEEAKREYDTQTLPIIRYE</sequence>
<dbReference type="InterPro" id="IPR012341">
    <property type="entry name" value="6hp_glycosidase-like_sf"/>
</dbReference>
<reference evidence="3 4" key="1">
    <citation type="submission" date="2012-05" db="EMBL/GenBank/DDBJ databases">
        <authorList>
            <person name="Weinstock G."/>
            <person name="Sodergren E."/>
            <person name="Lobos E.A."/>
            <person name="Fulton L."/>
            <person name="Fulton R."/>
            <person name="Courtney L."/>
            <person name="Fronick C."/>
            <person name="O'Laughlin M."/>
            <person name="Godfrey J."/>
            <person name="Wilson R.M."/>
            <person name="Miner T."/>
            <person name="Farmer C."/>
            <person name="Delehaunty K."/>
            <person name="Cordes M."/>
            <person name="Minx P."/>
            <person name="Tomlinson C."/>
            <person name="Chen J."/>
            <person name="Wollam A."/>
            <person name="Pepin K.H."/>
            <person name="Bhonagiri V."/>
            <person name="Zhang X."/>
            <person name="Suruliraj S."/>
            <person name="Warren W."/>
            <person name="Mitreva M."/>
            <person name="Mardis E.R."/>
            <person name="Wilson R.K."/>
        </authorList>
    </citation>
    <scope>NUCLEOTIDE SEQUENCE [LARGE SCALE GENOMIC DNA]</scope>
    <source>
        <strain evidence="3 4">F0037</strain>
    </source>
</reference>
<dbReference type="InterPro" id="IPR008928">
    <property type="entry name" value="6-hairpin_glycosidase_sf"/>
</dbReference>
<evidence type="ECO:0000259" key="1">
    <source>
        <dbReference type="Pfam" id="PF06202"/>
    </source>
</evidence>
<dbReference type="GO" id="GO:0005980">
    <property type="term" value="P:glycogen catabolic process"/>
    <property type="evidence" value="ECO:0007669"/>
    <property type="project" value="InterPro"/>
</dbReference>
<comment type="caution">
    <text evidence="3">The sequence shown here is derived from an EMBL/GenBank/DDBJ whole genome shotgun (WGS) entry which is preliminary data.</text>
</comment>
<feature type="domain" description="Glycogen debranching enzyme C-terminal" evidence="1">
    <location>
        <begin position="280"/>
        <end position="634"/>
    </location>
</feature>